<sequence length="79" mass="9276">MTEEELNQIIESLCESKAEEFRMFGYEHVTGKEIWECVSDKYHKNGQPALHQMVNDILSLKVTKFMNFMTLSAFRGTHF</sequence>
<reference evidence="1" key="1">
    <citation type="journal article" date="2014" name="Int. J. Syst. Evol. Microbiol.">
        <title>Complete genome sequence of Corynebacterium casei LMG S-19264T (=DSM 44701T), isolated from a smear-ripened cheese.</title>
        <authorList>
            <consortium name="US DOE Joint Genome Institute (JGI-PGF)"/>
            <person name="Walter F."/>
            <person name="Albersmeier A."/>
            <person name="Kalinowski J."/>
            <person name="Ruckert C."/>
        </authorList>
    </citation>
    <scope>NUCLEOTIDE SEQUENCE</scope>
    <source>
        <strain evidence="1">CGMCC 1.12987</strain>
    </source>
</reference>
<proteinExistence type="predicted"/>
<comment type="caution">
    <text evidence="1">The sequence shown here is derived from an EMBL/GenBank/DDBJ whole genome shotgun (WGS) entry which is preliminary data.</text>
</comment>
<accession>A0A917G3F0</accession>
<evidence type="ECO:0000313" key="1">
    <source>
        <dbReference type="EMBL" id="GGG19998.1"/>
    </source>
</evidence>
<dbReference type="Pfam" id="PF13797">
    <property type="entry name" value="Post_transc_reg"/>
    <property type="match status" value="1"/>
</dbReference>
<dbReference type="AlphaFoldDB" id="A0A917G3F0"/>
<reference evidence="1" key="2">
    <citation type="submission" date="2020-09" db="EMBL/GenBank/DDBJ databases">
        <authorList>
            <person name="Sun Q."/>
            <person name="Zhou Y."/>
        </authorList>
    </citation>
    <scope>NUCLEOTIDE SEQUENCE</scope>
    <source>
        <strain evidence="1">CGMCC 1.12987</strain>
    </source>
</reference>
<keyword evidence="2" id="KW-1185">Reference proteome</keyword>
<evidence type="ECO:0000313" key="2">
    <source>
        <dbReference type="Proteomes" id="UP000644756"/>
    </source>
</evidence>
<dbReference type="EMBL" id="BMGR01000016">
    <property type="protein sequence ID" value="GGG19998.1"/>
    <property type="molecule type" value="Genomic_DNA"/>
</dbReference>
<protein>
    <recommendedName>
        <fullName evidence="3">Post-transcriptional regulator</fullName>
    </recommendedName>
</protein>
<dbReference type="InterPro" id="IPR025716">
    <property type="entry name" value="Post-transcriptional_regulator"/>
</dbReference>
<gene>
    <name evidence="1" type="ORF">GCM10010916_40970</name>
</gene>
<name>A0A917G3F0_9BACL</name>
<organism evidence="1 2">
    <name type="scientific">Paenibacillus abyssi</name>
    <dbReference type="NCBI Taxonomy" id="1340531"/>
    <lineage>
        <taxon>Bacteria</taxon>
        <taxon>Bacillati</taxon>
        <taxon>Bacillota</taxon>
        <taxon>Bacilli</taxon>
        <taxon>Bacillales</taxon>
        <taxon>Paenibacillaceae</taxon>
        <taxon>Paenibacillus</taxon>
    </lineage>
</organism>
<evidence type="ECO:0008006" key="3">
    <source>
        <dbReference type="Google" id="ProtNLM"/>
    </source>
</evidence>
<dbReference type="Proteomes" id="UP000644756">
    <property type="component" value="Unassembled WGS sequence"/>
</dbReference>
<dbReference type="RefSeq" id="WP_188532942.1">
    <property type="nucleotide sequence ID" value="NZ_BMGR01000016.1"/>
</dbReference>